<evidence type="ECO:0000256" key="4">
    <source>
        <dbReference type="SAM" id="Phobius"/>
    </source>
</evidence>
<keyword evidence="7" id="KW-1185">Reference proteome</keyword>
<dbReference type="PANTHER" id="PTHR43129:SF1">
    <property type="entry name" value="FOSMIDOMYCIN RESISTANCE PROTEIN"/>
    <property type="match status" value="1"/>
</dbReference>
<dbReference type="RefSeq" id="WP_182159169.1">
    <property type="nucleotide sequence ID" value="NZ_JACEZT010000001.1"/>
</dbReference>
<feature type="transmembrane region" description="Helical" evidence="4">
    <location>
        <begin position="183"/>
        <end position="203"/>
    </location>
</feature>
<dbReference type="EMBL" id="JACEZT010000001">
    <property type="protein sequence ID" value="MBA5635645.1"/>
    <property type="molecule type" value="Genomic_DNA"/>
</dbReference>
<dbReference type="AlphaFoldDB" id="A0A7W2ENL3"/>
<evidence type="ECO:0000256" key="2">
    <source>
        <dbReference type="ARBA" id="ARBA00022989"/>
    </source>
</evidence>
<protein>
    <submittedName>
        <fullName evidence="6">MFS transporter</fullName>
    </submittedName>
</protein>
<organism evidence="6 7">
    <name type="scientific">Rugamonas brunnea</name>
    <dbReference type="NCBI Taxonomy" id="2758569"/>
    <lineage>
        <taxon>Bacteria</taxon>
        <taxon>Pseudomonadati</taxon>
        <taxon>Pseudomonadota</taxon>
        <taxon>Betaproteobacteria</taxon>
        <taxon>Burkholderiales</taxon>
        <taxon>Oxalobacteraceae</taxon>
        <taxon>Telluria group</taxon>
        <taxon>Rugamonas</taxon>
    </lineage>
</organism>
<feature type="transmembrane region" description="Helical" evidence="4">
    <location>
        <begin position="31"/>
        <end position="55"/>
    </location>
</feature>
<dbReference type="Gene3D" id="1.20.1250.20">
    <property type="entry name" value="MFS general substrate transporter like domains"/>
    <property type="match status" value="1"/>
</dbReference>
<dbReference type="GO" id="GO:0005886">
    <property type="term" value="C:plasma membrane"/>
    <property type="evidence" value="ECO:0007669"/>
    <property type="project" value="TreeGrafter"/>
</dbReference>
<evidence type="ECO:0000259" key="5">
    <source>
        <dbReference type="PROSITE" id="PS50850"/>
    </source>
</evidence>
<dbReference type="SUPFAM" id="SSF103473">
    <property type="entry name" value="MFS general substrate transporter"/>
    <property type="match status" value="1"/>
</dbReference>
<feature type="transmembrane region" description="Helical" evidence="4">
    <location>
        <begin position="96"/>
        <end position="112"/>
    </location>
</feature>
<feature type="domain" description="Major facilitator superfamily (MFS) profile" evidence="5">
    <location>
        <begin position="31"/>
        <end position="413"/>
    </location>
</feature>
<dbReference type="Proteomes" id="UP000534388">
    <property type="component" value="Unassembled WGS sequence"/>
</dbReference>
<feature type="transmembrane region" description="Helical" evidence="4">
    <location>
        <begin position="300"/>
        <end position="316"/>
    </location>
</feature>
<sequence length="420" mass="43331">MRSNTSPAIPAAAATPIPTDGADALRRDARVIGLVGLAHGTSHFYHVILAALIPWLKPAFQLSYAELGLLMTVFFTVSGVGQAMAGFIVDRLGARSVLFGGISLLGLSALLLSGAHSYAMLVVGAFVAGCGNSVFHPADYTILNEHVTRSRLAHGFSVHAISGNIGWAVSPLFLTFVASRTDWRTALLCAAAVPCAVLALLVWQRHALRSMPHAAHAGGAREGSFAFLRLRVVWMCFAFFLISAAALAGIQSFAVTSLVSLYGMPLAWAASGYTAYMVASAVGTLYGGFLGAGSVRHERAIMLAFALAALMALVLATAVVPAWLALVLMGLIGLVTGVAGPSRDLMIRSAAPANATGRVFGVVYSGLDSGLALGPLLFGALMDGGHPAGVFVGIAVFQALVIVTALGVGGQVRPPQPQTA</sequence>
<feature type="transmembrane region" description="Helical" evidence="4">
    <location>
        <begin position="156"/>
        <end position="177"/>
    </location>
</feature>
<feature type="transmembrane region" description="Helical" evidence="4">
    <location>
        <begin position="266"/>
        <end position="288"/>
    </location>
</feature>
<dbReference type="PROSITE" id="PS50850">
    <property type="entry name" value="MFS"/>
    <property type="match status" value="1"/>
</dbReference>
<keyword evidence="2 4" id="KW-1133">Transmembrane helix</keyword>
<proteinExistence type="predicted"/>
<feature type="transmembrane region" description="Helical" evidence="4">
    <location>
        <begin position="388"/>
        <end position="408"/>
    </location>
</feature>
<dbReference type="GO" id="GO:0022857">
    <property type="term" value="F:transmembrane transporter activity"/>
    <property type="evidence" value="ECO:0007669"/>
    <property type="project" value="InterPro"/>
</dbReference>
<feature type="transmembrane region" description="Helical" evidence="4">
    <location>
        <begin position="118"/>
        <end position="135"/>
    </location>
</feature>
<feature type="transmembrane region" description="Helical" evidence="4">
    <location>
        <begin position="322"/>
        <end position="340"/>
    </location>
</feature>
<name>A0A7W2ENL3_9BURK</name>
<dbReference type="PANTHER" id="PTHR43129">
    <property type="entry name" value="FOSMIDOMYCIN RESISTANCE PROTEIN"/>
    <property type="match status" value="1"/>
</dbReference>
<dbReference type="InterPro" id="IPR020846">
    <property type="entry name" value="MFS_dom"/>
</dbReference>
<reference evidence="6 7" key="1">
    <citation type="submission" date="2020-07" db="EMBL/GenBank/DDBJ databases">
        <title>Novel species isolated from subtropical streams in China.</title>
        <authorList>
            <person name="Lu H."/>
        </authorList>
    </citation>
    <scope>NUCLEOTIDE SEQUENCE [LARGE SCALE GENOMIC DNA]</scope>
    <source>
        <strain evidence="6 7">LX20W</strain>
    </source>
</reference>
<feature type="transmembrane region" description="Helical" evidence="4">
    <location>
        <begin position="361"/>
        <end position="382"/>
    </location>
</feature>
<dbReference type="InterPro" id="IPR011701">
    <property type="entry name" value="MFS"/>
</dbReference>
<evidence type="ECO:0000313" key="6">
    <source>
        <dbReference type="EMBL" id="MBA5635645.1"/>
    </source>
</evidence>
<feature type="transmembrane region" description="Helical" evidence="4">
    <location>
        <begin position="232"/>
        <end position="254"/>
    </location>
</feature>
<keyword evidence="3 4" id="KW-0472">Membrane</keyword>
<evidence type="ECO:0000313" key="7">
    <source>
        <dbReference type="Proteomes" id="UP000534388"/>
    </source>
</evidence>
<evidence type="ECO:0000256" key="1">
    <source>
        <dbReference type="ARBA" id="ARBA00022692"/>
    </source>
</evidence>
<dbReference type="InterPro" id="IPR036259">
    <property type="entry name" value="MFS_trans_sf"/>
</dbReference>
<feature type="transmembrane region" description="Helical" evidence="4">
    <location>
        <begin position="67"/>
        <end position="89"/>
    </location>
</feature>
<evidence type="ECO:0000256" key="3">
    <source>
        <dbReference type="ARBA" id="ARBA00023136"/>
    </source>
</evidence>
<keyword evidence="1 4" id="KW-0812">Transmembrane</keyword>
<comment type="caution">
    <text evidence="6">The sequence shown here is derived from an EMBL/GenBank/DDBJ whole genome shotgun (WGS) entry which is preliminary data.</text>
</comment>
<dbReference type="Pfam" id="PF07690">
    <property type="entry name" value="MFS_1"/>
    <property type="match status" value="1"/>
</dbReference>
<accession>A0A7W2ENL3</accession>
<gene>
    <name evidence="6" type="ORF">H3H37_01035</name>
</gene>